<comment type="subunit">
    <text evidence="2 9">Binds the proteasome.</text>
</comment>
<sequence>MNSILTATPPPPRPFHNFIYMSPSRPVPSAMSGGGGRKRKAEDDNLHNDHDTRMSASPSHSPPSSRSSRKVKKVRPNITGRPLSVPRLLETLDTDSLRSVLRSLCDQHPEMVAEVVNISPRPTVASALEVLGRYYSAFRSSFPLGSNPSSDYAYNRVRQRLADLLDALNDFTPQFLPPNELQTSTSLSFLDGATDIINRIPEWDSPQNNVNRDAAYEELSKAWALVIKEAARRGGGIQLRHGDWDHKIAKHNQASGGKLHDAVNELNSSLSWMTGDVSFFRPGADRSTVRSQLLNGTYGPGLPLKVGPW</sequence>
<dbReference type="Proteomes" id="UP000242877">
    <property type="component" value="Unassembled WGS sequence"/>
</dbReference>
<evidence type="ECO:0000256" key="7">
    <source>
        <dbReference type="ARBA" id="ARBA00023242"/>
    </source>
</evidence>
<keyword evidence="11" id="KW-0261">Viral envelope protein</keyword>
<proteinExistence type="inferred from homology"/>
<comment type="similarity">
    <text evidence="1 9">Belongs to the cut8/STS1 family.</text>
</comment>
<evidence type="ECO:0000313" key="11">
    <source>
        <dbReference type="EMBL" id="KZZ93662.1"/>
    </source>
</evidence>
<keyword evidence="12" id="KW-1185">Reference proteome</keyword>
<dbReference type="OrthoDB" id="10061064at2759"/>
<comment type="caution">
    <text evidence="11">The sequence shown here is derived from an EMBL/GenBank/DDBJ whole genome shotgun (WGS) entry which is preliminary data.</text>
</comment>
<evidence type="ECO:0000256" key="1">
    <source>
        <dbReference type="ARBA" id="ARBA00006199"/>
    </source>
</evidence>
<feature type="region of interest" description="Disordered" evidence="10">
    <location>
        <begin position="1"/>
        <end position="82"/>
    </location>
</feature>
<dbReference type="InterPro" id="IPR013868">
    <property type="entry name" value="Cut8/Sts1_fam"/>
</dbReference>
<evidence type="ECO:0000256" key="2">
    <source>
        <dbReference type="ARBA" id="ARBA00011464"/>
    </source>
</evidence>
<dbReference type="EMBL" id="AZGZ01000008">
    <property type="protein sequence ID" value="KZZ93662.1"/>
    <property type="molecule type" value="Genomic_DNA"/>
</dbReference>
<organism evidence="11 12">
    <name type="scientific">Ascosphaera apis ARSEF 7405</name>
    <dbReference type="NCBI Taxonomy" id="392613"/>
    <lineage>
        <taxon>Eukaryota</taxon>
        <taxon>Fungi</taxon>
        <taxon>Dikarya</taxon>
        <taxon>Ascomycota</taxon>
        <taxon>Pezizomycotina</taxon>
        <taxon>Eurotiomycetes</taxon>
        <taxon>Eurotiomycetidae</taxon>
        <taxon>Onygenales</taxon>
        <taxon>Ascosphaeraceae</taxon>
        <taxon>Ascosphaera</taxon>
    </lineage>
</organism>
<dbReference type="GO" id="GO:0031144">
    <property type="term" value="P:proteasome localization"/>
    <property type="evidence" value="ECO:0007669"/>
    <property type="project" value="UniProtKB-UniRule"/>
</dbReference>
<dbReference type="GO" id="GO:0005737">
    <property type="term" value="C:cytoplasm"/>
    <property type="evidence" value="ECO:0007669"/>
    <property type="project" value="UniProtKB-SubCell"/>
</dbReference>
<feature type="compositionally biased region" description="Basic and acidic residues" evidence="10">
    <location>
        <begin position="40"/>
        <end position="53"/>
    </location>
</feature>
<dbReference type="GO" id="GO:0071630">
    <property type="term" value="P:nuclear protein quality control by the ubiquitin-proteasome system"/>
    <property type="evidence" value="ECO:0007669"/>
    <property type="project" value="UniProtKB-UniRule"/>
</dbReference>
<dbReference type="GO" id="GO:0031965">
    <property type="term" value="C:nuclear membrane"/>
    <property type="evidence" value="ECO:0007669"/>
    <property type="project" value="TreeGrafter"/>
</dbReference>
<dbReference type="Pfam" id="PF08559">
    <property type="entry name" value="Cut8"/>
    <property type="match status" value="1"/>
</dbReference>
<accession>A0A168A9Z3</accession>
<dbReference type="Gene3D" id="1.20.58.1590">
    <property type="entry name" value="Tethering factor for nuclear proteasome Cut8/Sts1"/>
    <property type="match status" value="1"/>
</dbReference>
<protein>
    <recommendedName>
        <fullName evidence="3 9">Tethering factor for nuclear proteasome STS1</fullName>
    </recommendedName>
</protein>
<evidence type="ECO:0000256" key="5">
    <source>
        <dbReference type="ARBA" id="ARBA00022490"/>
    </source>
</evidence>
<dbReference type="PANTHER" id="PTHR28032">
    <property type="entry name" value="FI02826P"/>
    <property type="match status" value="1"/>
</dbReference>
<evidence type="ECO:0000256" key="4">
    <source>
        <dbReference type="ARBA" id="ARBA00022448"/>
    </source>
</evidence>
<keyword evidence="4 9" id="KW-0813">Transport</keyword>
<evidence type="ECO:0000256" key="10">
    <source>
        <dbReference type="SAM" id="MobiDB-lite"/>
    </source>
</evidence>
<evidence type="ECO:0000313" key="12">
    <source>
        <dbReference type="Proteomes" id="UP000242877"/>
    </source>
</evidence>
<dbReference type="VEuPathDB" id="FungiDB:AAP_02454"/>
<evidence type="ECO:0000256" key="6">
    <source>
        <dbReference type="ARBA" id="ARBA00022927"/>
    </source>
</evidence>
<gene>
    <name evidence="11" type="ORF">AAP_02454</name>
</gene>
<dbReference type="GO" id="GO:0015031">
    <property type="term" value="P:protein transport"/>
    <property type="evidence" value="ECO:0007669"/>
    <property type="project" value="UniProtKB-UniRule"/>
</dbReference>
<dbReference type="PANTHER" id="PTHR28032:SF1">
    <property type="entry name" value="FI02826P"/>
    <property type="match status" value="1"/>
</dbReference>
<comment type="subcellular location">
    <subcellularLocation>
        <location evidence="9">Cytoplasm</location>
    </subcellularLocation>
    <subcellularLocation>
        <location evidence="9">Nucleus</location>
    </subcellularLocation>
</comment>
<keyword evidence="5 9" id="KW-0963">Cytoplasm</keyword>
<feature type="compositionally biased region" description="Low complexity" evidence="10">
    <location>
        <begin position="57"/>
        <end position="66"/>
    </location>
</feature>
<dbReference type="InterPro" id="IPR038422">
    <property type="entry name" value="Cut8/Sts1_sf"/>
</dbReference>
<evidence type="ECO:0000256" key="9">
    <source>
        <dbReference type="RuleBase" id="RU368013"/>
    </source>
</evidence>
<comment type="function">
    <text evidence="8 9">Involved in ubiquitin-mediated protein degradation. Regulatory factor in the ubiquitin/proteasome pathway that controls the turnover of proteasome substrates. Targets proteasomes to the nucleus and facilitates the degradation of nuclear proteins.</text>
</comment>
<dbReference type="FunFam" id="1.20.58.1590:FF:000001">
    <property type="entry name" value="Tethering factor for nuclear proteasome STS1"/>
    <property type="match status" value="1"/>
</dbReference>
<evidence type="ECO:0000256" key="8">
    <source>
        <dbReference type="ARBA" id="ARBA00025651"/>
    </source>
</evidence>
<evidence type="ECO:0000256" key="3">
    <source>
        <dbReference type="ARBA" id="ARBA00016204"/>
    </source>
</evidence>
<keyword evidence="6 9" id="KW-0653">Protein transport</keyword>
<keyword evidence="11" id="KW-0946">Virion</keyword>
<keyword evidence="7 9" id="KW-0539">Nucleus</keyword>
<reference evidence="11 12" key="1">
    <citation type="journal article" date="2016" name="Genome Biol. Evol.">
        <title>Divergent and convergent evolution of fungal pathogenicity.</title>
        <authorList>
            <person name="Shang Y."/>
            <person name="Xiao G."/>
            <person name="Zheng P."/>
            <person name="Cen K."/>
            <person name="Zhan S."/>
            <person name="Wang C."/>
        </authorList>
    </citation>
    <scope>NUCLEOTIDE SEQUENCE [LARGE SCALE GENOMIC DNA]</scope>
    <source>
        <strain evidence="11 12">ARSEF 7405</strain>
    </source>
</reference>
<dbReference type="AlphaFoldDB" id="A0A168A9Z3"/>
<name>A0A168A9Z3_9EURO</name>
<dbReference type="GO" id="GO:0070628">
    <property type="term" value="F:proteasome binding"/>
    <property type="evidence" value="ECO:0007669"/>
    <property type="project" value="TreeGrafter"/>
</dbReference>